<name>X1SA27_9ZZZZ</name>
<dbReference type="CDD" id="cd00063">
    <property type="entry name" value="FN3"/>
    <property type="match status" value="1"/>
</dbReference>
<sequence>TSGGAGAEADFGLRKKGSADIKTLPIWDADGHEWAMIGVDGSRVFQCYIQNAYIKAYLTGYTSSGVTFFDNAIQCDPGTGAWENVDASAHVPADTIGVILMVEGDVMGAELGLRPPTSAEDRKAECKRTFLGITGCSGQEFGAYRENASIHFYLVGYITDGVVFFDTEKDYSLTDIAVWKDIDCSGDAPGAAMLLFDVRLIGVGALLFGLRKDATAAEQYLNGRCRQAVIACSDAQVVQGKIETTDVDFYLAGYATLQEGYDNEEDCGVGGIGLYEKAISGLTPETTYYFRARGVNSGGTGVGAEKEFTTLAS</sequence>
<dbReference type="AlphaFoldDB" id="X1SA27"/>
<evidence type="ECO:0000313" key="1">
    <source>
        <dbReference type="EMBL" id="GAI72290.1"/>
    </source>
</evidence>
<dbReference type="InterPro" id="IPR036116">
    <property type="entry name" value="FN3_sf"/>
</dbReference>
<proteinExistence type="predicted"/>
<dbReference type="EMBL" id="BARW01001136">
    <property type="protein sequence ID" value="GAI72290.1"/>
    <property type="molecule type" value="Genomic_DNA"/>
</dbReference>
<comment type="caution">
    <text evidence="1">The sequence shown here is derived from an EMBL/GenBank/DDBJ whole genome shotgun (WGS) entry which is preliminary data.</text>
</comment>
<organism evidence="1">
    <name type="scientific">marine sediment metagenome</name>
    <dbReference type="NCBI Taxonomy" id="412755"/>
    <lineage>
        <taxon>unclassified sequences</taxon>
        <taxon>metagenomes</taxon>
        <taxon>ecological metagenomes</taxon>
    </lineage>
</organism>
<reference evidence="1" key="1">
    <citation type="journal article" date="2014" name="Front. Microbiol.">
        <title>High frequency of phylogenetically diverse reductive dehalogenase-homologous genes in deep subseafloor sedimentary metagenomes.</title>
        <authorList>
            <person name="Kawai M."/>
            <person name="Futagami T."/>
            <person name="Toyoda A."/>
            <person name="Takaki Y."/>
            <person name="Nishi S."/>
            <person name="Hori S."/>
            <person name="Arai W."/>
            <person name="Tsubouchi T."/>
            <person name="Morono Y."/>
            <person name="Uchiyama I."/>
            <person name="Ito T."/>
            <person name="Fujiyama A."/>
            <person name="Inagaki F."/>
            <person name="Takami H."/>
        </authorList>
    </citation>
    <scope>NUCLEOTIDE SEQUENCE</scope>
    <source>
        <strain evidence="1">Expedition CK06-06</strain>
    </source>
</reference>
<gene>
    <name evidence="1" type="ORF">S12H4_03874</name>
</gene>
<evidence type="ECO:0008006" key="2">
    <source>
        <dbReference type="Google" id="ProtNLM"/>
    </source>
</evidence>
<dbReference type="InterPro" id="IPR003961">
    <property type="entry name" value="FN3_dom"/>
</dbReference>
<feature type="non-terminal residue" evidence="1">
    <location>
        <position position="1"/>
    </location>
</feature>
<accession>X1SA27</accession>
<dbReference type="SUPFAM" id="SSF49265">
    <property type="entry name" value="Fibronectin type III"/>
    <property type="match status" value="1"/>
</dbReference>
<protein>
    <recommendedName>
        <fullName evidence="2">Fibronectin type-III domain-containing protein</fullName>
    </recommendedName>
</protein>